<proteinExistence type="predicted"/>
<organism evidence="2">
    <name type="scientific">Arundo donax</name>
    <name type="common">Giant reed</name>
    <name type="synonym">Donax arundinaceus</name>
    <dbReference type="NCBI Taxonomy" id="35708"/>
    <lineage>
        <taxon>Eukaryota</taxon>
        <taxon>Viridiplantae</taxon>
        <taxon>Streptophyta</taxon>
        <taxon>Embryophyta</taxon>
        <taxon>Tracheophyta</taxon>
        <taxon>Spermatophyta</taxon>
        <taxon>Magnoliopsida</taxon>
        <taxon>Liliopsida</taxon>
        <taxon>Poales</taxon>
        <taxon>Poaceae</taxon>
        <taxon>PACMAD clade</taxon>
        <taxon>Arundinoideae</taxon>
        <taxon>Arundineae</taxon>
        <taxon>Arundo</taxon>
    </lineage>
</organism>
<dbReference type="EMBL" id="GBRH01271295">
    <property type="protein sequence ID" value="JAD26600.1"/>
    <property type="molecule type" value="Transcribed_RNA"/>
</dbReference>
<feature type="compositionally biased region" description="Pro residues" evidence="1">
    <location>
        <begin position="1"/>
        <end position="10"/>
    </location>
</feature>
<protein>
    <submittedName>
        <fullName evidence="2">Uncharacterized protein</fullName>
    </submittedName>
</protein>
<dbReference type="GO" id="GO:0009409">
    <property type="term" value="P:response to cold"/>
    <property type="evidence" value="ECO:0007669"/>
    <property type="project" value="InterPro"/>
</dbReference>
<name>A0A0A8YPB8_ARUDO</name>
<feature type="region of interest" description="Disordered" evidence="1">
    <location>
        <begin position="1"/>
        <end position="20"/>
    </location>
</feature>
<reference evidence="2" key="1">
    <citation type="submission" date="2014-09" db="EMBL/GenBank/DDBJ databases">
        <authorList>
            <person name="Magalhaes I.L.F."/>
            <person name="Oliveira U."/>
            <person name="Santos F.R."/>
            <person name="Vidigal T.H.D.A."/>
            <person name="Brescovit A.D."/>
            <person name="Santos A.J."/>
        </authorList>
    </citation>
    <scope>NUCLEOTIDE SEQUENCE</scope>
    <source>
        <tissue evidence="2">Shoot tissue taken approximately 20 cm above the soil surface</tissue>
    </source>
</reference>
<feature type="region of interest" description="Disordered" evidence="1">
    <location>
        <begin position="119"/>
        <end position="139"/>
    </location>
</feature>
<dbReference type="GO" id="GO:0042752">
    <property type="term" value="P:regulation of circadian rhythm"/>
    <property type="evidence" value="ECO:0007669"/>
    <property type="project" value="InterPro"/>
</dbReference>
<dbReference type="AlphaFoldDB" id="A0A0A8YPB8"/>
<accession>A0A0A8YPB8</accession>
<dbReference type="PANTHER" id="PTHR33676:SF3">
    <property type="entry name" value="COLD-REGULATED PROTEIN 27"/>
    <property type="match status" value="1"/>
</dbReference>
<dbReference type="InterPro" id="IPR044678">
    <property type="entry name" value="COR27/28"/>
</dbReference>
<sequence length="172" mass="19229">MMGARPPPEPLRLGDTLNTGSSTGWTDEKHMHYITSLEESFVTQLYNGEVYSKGLLCLSPGVWHKTYYSEDGRNTEVHQGYWGMLGADGAESRLSQAEYLGSPSCSGYRKNSITSYMDDDASTYGSQQERTSFHSRPKNEGSAASYLRLHGHSLSWRTGRWHLLDASVIIIL</sequence>
<evidence type="ECO:0000256" key="1">
    <source>
        <dbReference type="SAM" id="MobiDB-lite"/>
    </source>
</evidence>
<dbReference type="PANTHER" id="PTHR33676">
    <property type="entry name" value="COLD REGULATED PROTEIN 27"/>
    <property type="match status" value="1"/>
</dbReference>
<evidence type="ECO:0000313" key="2">
    <source>
        <dbReference type="EMBL" id="JAD26600.1"/>
    </source>
</evidence>
<reference evidence="2" key="2">
    <citation type="journal article" date="2015" name="Data Brief">
        <title>Shoot transcriptome of the giant reed, Arundo donax.</title>
        <authorList>
            <person name="Barrero R.A."/>
            <person name="Guerrero F.D."/>
            <person name="Moolhuijzen P."/>
            <person name="Goolsby J.A."/>
            <person name="Tidwell J."/>
            <person name="Bellgard S.E."/>
            <person name="Bellgard M.I."/>
        </authorList>
    </citation>
    <scope>NUCLEOTIDE SEQUENCE</scope>
    <source>
        <tissue evidence="2">Shoot tissue taken approximately 20 cm above the soil surface</tissue>
    </source>
</reference>